<evidence type="ECO:0000313" key="2">
    <source>
        <dbReference type="EMBL" id="KAH0929050.1"/>
    </source>
</evidence>
<protein>
    <recommendedName>
        <fullName evidence="1">Xylanase inhibitor C-terminal domain-containing protein</fullName>
    </recommendedName>
</protein>
<reference evidence="2 3" key="1">
    <citation type="submission" date="2021-05" db="EMBL/GenBank/DDBJ databases">
        <title>Genome Assembly of Synthetic Allotetraploid Brassica napus Reveals Homoeologous Exchanges between Subgenomes.</title>
        <authorList>
            <person name="Davis J.T."/>
        </authorList>
    </citation>
    <scope>NUCLEOTIDE SEQUENCE [LARGE SCALE GENOMIC DNA]</scope>
    <source>
        <strain evidence="3">cv. Da-Ae</strain>
        <tissue evidence="2">Seedling</tissue>
    </source>
</reference>
<feature type="non-terminal residue" evidence="2">
    <location>
        <position position="1"/>
    </location>
</feature>
<dbReference type="EMBL" id="JAGKQM010000004">
    <property type="protein sequence ID" value="KAH0929050.1"/>
    <property type="molecule type" value="Genomic_DNA"/>
</dbReference>
<proteinExistence type="predicted"/>
<name>A0ABQ8DKL8_BRANA</name>
<dbReference type="Proteomes" id="UP000824890">
    <property type="component" value="Unassembled WGS sequence"/>
</dbReference>
<dbReference type="Gene3D" id="2.40.70.10">
    <property type="entry name" value="Acid Proteases"/>
    <property type="match status" value="1"/>
</dbReference>
<evidence type="ECO:0000313" key="3">
    <source>
        <dbReference type="Proteomes" id="UP000824890"/>
    </source>
</evidence>
<accession>A0ABQ8DKL8</accession>
<sequence length="118" mass="12931">ITTRQPVKLHMVQETFACFSFTSNTDKAFPVVNLHFEDSLKLTVHPQDYLFSLREDMYCFGWQSGGMTTQDGSDVILLGGSSSIKVKDGSGAAYSLKADNLVQSASSVINGTLVTFWP</sequence>
<dbReference type="InterPro" id="IPR021109">
    <property type="entry name" value="Peptidase_aspartic_dom_sf"/>
</dbReference>
<keyword evidence="3" id="KW-1185">Reference proteome</keyword>
<dbReference type="InterPro" id="IPR032799">
    <property type="entry name" value="TAXi_C"/>
</dbReference>
<evidence type="ECO:0000259" key="1">
    <source>
        <dbReference type="Pfam" id="PF14541"/>
    </source>
</evidence>
<dbReference type="Pfam" id="PF14541">
    <property type="entry name" value="TAXi_C"/>
    <property type="match status" value="1"/>
</dbReference>
<organism evidence="2 3">
    <name type="scientific">Brassica napus</name>
    <name type="common">Rape</name>
    <dbReference type="NCBI Taxonomy" id="3708"/>
    <lineage>
        <taxon>Eukaryota</taxon>
        <taxon>Viridiplantae</taxon>
        <taxon>Streptophyta</taxon>
        <taxon>Embryophyta</taxon>
        <taxon>Tracheophyta</taxon>
        <taxon>Spermatophyta</taxon>
        <taxon>Magnoliopsida</taxon>
        <taxon>eudicotyledons</taxon>
        <taxon>Gunneridae</taxon>
        <taxon>Pentapetalae</taxon>
        <taxon>rosids</taxon>
        <taxon>malvids</taxon>
        <taxon>Brassicales</taxon>
        <taxon>Brassicaceae</taxon>
        <taxon>Brassiceae</taxon>
        <taxon>Brassica</taxon>
    </lineage>
</organism>
<comment type="caution">
    <text evidence="2">The sequence shown here is derived from an EMBL/GenBank/DDBJ whole genome shotgun (WGS) entry which is preliminary data.</text>
</comment>
<feature type="domain" description="Xylanase inhibitor C-terminal" evidence="1">
    <location>
        <begin position="10"/>
        <end position="70"/>
    </location>
</feature>
<dbReference type="SUPFAM" id="SSF50630">
    <property type="entry name" value="Acid proteases"/>
    <property type="match status" value="1"/>
</dbReference>
<gene>
    <name evidence="2" type="ORF">HID58_014777</name>
</gene>